<comment type="subunit">
    <text evidence="9">The complex comprises the extracytoplasmic solute receptor protein and the two transmembrane proteins.</text>
</comment>
<dbReference type="PANTHER" id="PTHR35011:SF4">
    <property type="entry name" value="SLL1102 PROTEIN"/>
    <property type="match status" value="1"/>
</dbReference>
<protein>
    <recommendedName>
        <fullName evidence="9">TRAP transporter small permease protein</fullName>
    </recommendedName>
</protein>
<dbReference type="Pfam" id="PF04290">
    <property type="entry name" value="DctQ"/>
    <property type="match status" value="1"/>
</dbReference>
<dbReference type="AlphaFoldDB" id="A0A5P3A8L1"/>
<evidence type="ECO:0000256" key="4">
    <source>
        <dbReference type="ARBA" id="ARBA00022519"/>
    </source>
</evidence>
<feature type="transmembrane region" description="Helical" evidence="9">
    <location>
        <begin position="144"/>
        <end position="166"/>
    </location>
</feature>
<evidence type="ECO:0000256" key="3">
    <source>
        <dbReference type="ARBA" id="ARBA00022475"/>
    </source>
</evidence>
<dbReference type="KEGG" id="rid:RIdsm_00850"/>
<keyword evidence="7 9" id="KW-0472">Membrane</keyword>
<keyword evidence="3" id="KW-1003">Cell membrane</keyword>
<evidence type="ECO:0000256" key="5">
    <source>
        <dbReference type="ARBA" id="ARBA00022692"/>
    </source>
</evidence>
<feature type="domain" description="Tripartite ATP-independent periplasmic transporters DctQ component" evidence="10">
    <location>
        <begin position="54"/>
        <end position="167"/>
    </location>
</feature>
<name>A0A5P3A8L1_9RHOB</name>
<evidence type="ECO:0000256" key="6">
    <source>
        <dbReference type="ARBA" id="ARBA00022989"/>
    </source>
</evidence>
<keyword evidence="5 9" id="KW-0812">Transmembrane</keyword>
<gene>
    <name evidence="11" type="ORF">RIdsm_00850</name>
</gene>
<comment type="subcellular location">
    <subcellularLocation>
        <location evidence="1 9">Cell inner membrane</location>
        <topology evidence="1 9">Multi-pass membrane protein</topology>
    </subcellularLocation>
</comment>
<proteinExistence type="inferred from homology"/>
<evidence type="ECO:0000313" key="12">
    <source>
        <dbReference type="Proteomes" id="UP000325785"/>
    </source>
</evidence>
<accession>A0A5P3A8L1</accession>
<dbReference type="PANTHER" id="PTHR35011">
    <property type="entry name" value="2,3-DIKETO-L-GULONATE TRAP TRANSPORTER SMALL PERMEASE PROTEIN YIAM"/>
    <property type="match status" value="1"/>
</dbReference>
<evidence type="ECO:0000259" key="10">
    <source>
        <dbReference type="Pfam" id="PF04290"/>
    </source>
</evidence>
<dbReference type="GO" id="GO:0005886">
    <property type="term" value="C:plasma membrane"/>
    <property type="evidence" value="ECO:0007669"/>
    <property type="project" value="UniProtKB-SubCell"/>
</dbReference>
<evidence type="ECO:0000256" key="9">
    <source>
        <dbReference type="RuleBase" id="RU369079"/>
    </source>
</evidence>
<comment type="function">
    <text evidence="9">Part of the tripartite ATP-independent periplasmic (TRAP) transport system.</text>
</comment>
<feature type="transmembrane region" description="Helical" evidence="9">
    <location>
        <begin position="102"/>
        <end position="124"/>
    </location>
</feature>
<sequence length="175" mass="19098">MRPPFAAGLRGLCMIAVASLVLLINAGVLMALFGVGSLIRFDGEVFLLGKALSLATITDLQWQVFALVLLVALGPLVLLNWHVRVDFLAETFSSRPRRITEILGHILFGLPFAVLFLPPAWSFFKRSWRIDEGGVSGGVQDIYVIKFVLFAGFALLAFCLALRLLADVVALLKGQ</sequence>
<keyword evidence="2 9" id="KW-0813">Transport</keyword>
<comment type="similarity">
    <text evidence="8 9">Belongs to the TRAP transporter small permease family.</text>
</comment>
<evidence type="ECO:0000313" key="11">
    <source>
        <dbReference type="EMBL" id="QEW25066.1"/>
    </source>
</evidence>
<evidence type="ECO:0000256" key="2">
    <source>
        <dbReference type="ARBA" id="ARBA00022448"/>
    </source>
</evidence>
<evidence type="ECO:0000256" key="7">
    <source>
        <dbReference type="ARBA" id="ARBA00023136"/>
    </source>
</evidence>
<dbReference type="InterPro" id="IPR007387">
    <property type="entry name" value="TRAP_DctQ"/>
</dbReference>
<keyword evidence="4 9" id="KW-0997">Cell inner membrane</keyword>
<keyword evidence="6 9" id="KW-1133">Transmembrane helix</keyword>
<dbReference type="Proteomes" id="UP000325785">
    <property type="component" value="Chromosome"/>
</dbReference>
<dbReference type="EMBL" id="CP031598">
    <property type="protein sequence ID" value="QEW25066.1"/>
    <property type="molecule type" value="Genomic_DNA"/>
</dbReference>
<feature type="transmembrane region" description="Helical" evidence="9">
    <location>
        <begin position="60"/>
        <end position="81"/>
    </location>
</feature>
<dbReference type="InterPro" id="IPR055348">
    <property type="entry name" value="DctQ"/>
</dbReference>
<evidence type="ECO:0000256" key="8">
    <source>
        <dbReference type="ARBA" id="ARBA00038436"/>
    </source>
</evidence>
<dbReference type="GO" id="GO:0022857">
    <property type="term" value="F:transmembrane transporter activity"/>
    <property type="evidence" value="ECO:0007669"/>
    <property type="project" value="UniProtKB-UniRule"/>
</dbReference>
<evidence type="ECO:0000256" key="1">
    <source>
        <dbReference type="ARBA" id="ARBA00004429"/>
    </source>
</evidence>
<feature type="transmembrane region" description="Helical" evidence="9">
    <location>
        <begin position="12"/>
        <end position="40"/>
    </location>
</feature>
<dbReference type="RefSeq" id="WP_160325896.1">
    <property type="nucleotide sequence ID" value="NZ_CP031598.1"/>
</dbReference>
<organism evidence="11 12">
    <name type="scientific">Roseovarius indicus</name>
    <dbReference type="NCBI Taxonomy" id="540747"/>
    <lineage>
        <taxon>Bacteria</taxon>
        <taxon>Pseudomonadati</taxon>
        <taxon>Pseudomonadota</taxon>
        <taxon>Alphaproteobacteria</taxon>
        <taxon>Rhodobacterales</taxon>
        <taxon>Roseobacteraceae</taxon>
        <taxon>Roseovarius</taxon>
    </lineage>
</organism>
<reference evidence="11 12" key="1">
    <citation type="submission" date="2018-08" db="EMBL/GenBank/DDBJ databases">
        <title>Genetic Globetrotter - A new plasmid hitch-hiking vast phylogenetic and geographic distances.</title>
        <authorList>
            <person name="Vollmers J."/>
            <person name="Petersen J."/>
        </authorList>
    </citation>
    <scope>NUCLEOTIDE SEQUENCE [LARGE SCALE GENOMIC DNA]</scope>
    <source>
        <strain evidence="11 12">DSM 26383</strain>
    </source>
</reference>